<protein>
    <submittedName>
        <fullName evidence="1">Uncharacterized protein</fullName>
    </submittedName>
</protein>
<dbReference type="EMBL" id="CADCTY010001030">
    <property type="protein sequence ID" value="CAA9353316.1"/>
    <property type="molecule type" value="Genomic_DNA"/>
</dbReference>
<gene>
    <name evidence="1" type="ORF">AVDCRST_MAG94-2935</name>
</gene>
<proteinExistence type="predicted"/>
<name>A0A6J4MBD2_9CYAN</name>
<sequence>MQRYAAMLRSLDPESALISSVSIGPSPVTAEITVTNAWNS</sequence>
<reference evidence="1" key="1">
    <citation type="submission" date="2020-02" db="EMBL/GenBank/DDBJ databases">
        <authorList>
            <person name="Meier V. D."/>
        </authorList>
    </citation>
    <scope>NUCLEOTIDE SEQUENCE</scope>
    <source>
        <strain evidence="1">AVDCRST_MAG94</strain>
    </source>
</reference>
<evidence type="ECO:0000313" key="1">
    <source>
        <dbReference type="EMBL" id="CAA9353316.1"/>
    </source>
</evidence>
<organism evidence="1">
    <name type="scientific">uncultured Leptolyngbya sp</name>
    <dbReference type="NCBI Taxonomy" id="332963"/>
    <lineage>
        <taxon>Bacteria</taxon>
        <taxon>Bacillati</taxon>
        <taxon>Cyanobacteriota</taxon>
        <taxon>Cyanophyceae</taxon>
        <taxon>Leptolyngbyales</taxon>
        <taxon>Leptolyngbyaceae</taxon>
        <taxon>Leptolyngbya group</taxon>
        <taxon>Leptolyngbya</taxon>
        <taxon>environmental samples</taxon>
    </lineage>
</organism>
<accession>A0A6J4MBD2</accession>
<dbReference type="AlphaFoldDB" id="A0A6J4MBD2"/>